<accession>A0AB34PXV4</accession>
<reference evidence="2 3" key="1">
    <citation type="submission" date="2013-12" db="EMBL/GenBank/DDBJ databases">
        <title>The Genome Sequence of Candida albicans P78048.</title>
        <authorList>
            <consortium name="The Broad Institute Genome Sequencing Platform"/>
            <consortium name="The Broad Institute Genome Sequencing Center for Infectious Disease"/>
            <person name="Cuomo C."/>
            <person name="Bennett R."/>
            <person name="Hirakawa M."/>
            <person name="Noverr M."/>
            <person name="Mitchell A."/>
            <person name="Young S.K."/>
            <person name="Zeng Q."/>
            <person name="Gargeya S."/>
            <person name="Fitzgerald M."/>
            <person name="Abouelleil A."/>
            <person name="Alvarado L."/>
            <person name="Berlin A.M."/>
            <person name="Chapman S.B."/>
            <person name="Dewar J."/>
            <person name="Goldberg J."/>
            <person name="Griggs A."/>
            <person name="Gujja S."/>
            <person name="Hansen M."/>
            <person name="Howarth C."/>
            <person name="Imamovic A."/>
            <person name="Larimer J."/>
            <person name="McCowan C."/>
            <person name="Murphy C."/>
            <person name="Pearson M."/>
            <person name="Priest M."/>
            <person name="Roberts A."/>
            <person name="Saif S."/>
            <person name="Shea T."/>
            <person name="Sykes S."/>
            <person name="Wortman J."/>
            <person name="Nusbaum C."/>
            <person name="Birren B."/>
        </authorList>
    </citation>
    <scope>NUCLEOTIDE SEQUENCE [LARGE SCALE GENOMIC DNA]</scope>
    <source>
        <strain evidence="2 3">P78048</strain>
    </source>
</reference>
<evidence type="ECO:0000313" key="3">
    <source>
        <dbReference type="Proteomes" id="UP000030161"/>
    </source>
</evidence>
<sequence>MSVDPTTSNNQTNNQELSNLSLQIDETSSSNVERKKRPLNLIPSSPPESPNARDSTSDNMIYIGEEFTEHLEQSEEMEDCFQSINEIFEIIQQREVYDNPEFEVVAKRLTLLRIEIENLVYSERNSTNPSQ</sequence>
<dbReference type="EMBL" id="AJIX01000010">
    <property type="protein sequence ID" value="KGR15995.1"/>
    <property type="molecule type" value="Genomic_DNA"/>
</dbReference>
<comment type="caution">
    <text evidence="2">The sequence shown here is derived from an EMBL/GenBank/DDBJ whole genome shotgun (WGS) entry which is preliminary data.</text>
</comment>
<protein>
    <submittedName>
        <fullName evidence="2">Uncharacterized protein</fullName>
    </submittedName>
</protein>
<organism evidence="2 3">
    <name type="scientific">Candida albicans P78048</name>
    <dbReference type="NCBI Taxonomy" id="1094989"/>
    <lineage>
        <taxon>Eukaryota</taxon>
        <taxon>Fungi</taxon>
        <taxon>Dikarya</taxon>
        <taxon>Ascomycota</taxon>
        <taxon>Saccharomycotina</taxon>
        <taxon>Pichiomycetes</taxon>
        <taxon>Debaryomycetaceae</taxon>
        <taxon>Candida/Lodderomyces clade</taxon>
        <taxon>Candida</taxon>
    </lineage>
</organism>
<evidence type="ECO:0000313" key="2">
    <source>
        <dbReference type="EMBL" id="KGR15995.1"/>
    </source>
</evidence>
<dbReference type="AlphaFoldDB" id="A0AB34PXV4"/>
<feature type="compositionally biased region" description="Polar residues" evidence="1">
    <location>
        <begin position="1"/>
        <end position="31"/>
    </location>
</feature>
<feature type="region of interest" description="Disordered" evidence="1">
    <location>
        <begin position="1"/>
        <end position="58"/>
    </location>
</feature>
<dbReference type="Proteomes" id="UP000030161">
    <property type="component" value="Unassembled WGS sequence"/>
</dbReference>
<evidence type="ECO:0000256" key="1">
    <source>
        <dbReference type="SAM" id="MobiDB-lite"/>
    </source>
</evidence>
<proteinExistence type="predicted"/>
<gene>
    <name evidence="2" type="ORF">MG3_01588</name>
</gene>
<name>A0AB34PXV4_CANAX</name>